<accession>A0A481Z159</accession>
<evidence type="ECO:0000313" key="1">
    <source>
        <dbReference type="EMBL" id="QBK88815.1"/>
    </source>
</evidence>
<sequence>MSESNDMFVPKVIVYKNNNCPKNIFKQLNQCLDLMNHQKKNISIEQQEYFHGIDYDASLVVLEYDGDCSYTDDINQYKNILKQYLAIDVMFVLCTHHSHNRYKTLIVDDLPSYFSNKYKGSALTFDANNSSVVEATADFILSFANKNVLTKETLKKRLMMKISDMESKIIEMTKLVKDTKLRVKKL</sequence>
<proteinExistence type="predicted"/>
<name>A0A481Z159_9VIRU</name>
<organism evidence="1">
    <name type="scientific">Mimivirus LCMiAC01</name>
    <dbReference type="NCBI Taxonomy" id="2506608"/>
    <lineage>
        <taxon>Viruses</taxon>
        <taxon>Varidnaviria</taxon>
        <taxon>Bamfordvirae</taxon>
        <taxon>Nucleocytoviricota</taxon>
        <taxon>Megaviricetes</taxon>
        <taxon>Imitervirales</taxon>
        <taxon>Mimiviridae</taxon>
        <taxon>Klosneuvirinae</taxon>
    </lineage>
</organism>
<protein>
    <submittedName>
        <fullName evidence="1">Uncharacterized protein</fullName>
    </submittedName>
</protein>
<gene>
    <name evidence="1" type="ORF">LCMiAC01_04970</name>
</gene>
<dbReference type="EMBL" id="MK500399">
    <property type="protein sequence ID" value="QBK88815.1"/>
    <property type="molecule type" value="Genomic_DNA"/>
</dbReference>
<reference evidence="1" key="1">
    <citation type="journal article" date="2019" name="MBio">
        <title>Virus Genomes from Deep Sea Sediments Expand the Ocean Megavirome and Support Independent Origins of Viral Gigantism.</title>
        <authorList>
            <person name="Backstrom D."/>
            <person name="Yutin N."/>
            <person name="Jorgensen S.L."/>
            <person name="Dharamshi J."/>
            <person name="Homa F."/>
            <person name="Zaremba-Niedwiedzka K."/>
            <person name="Spang A."/>
            <person name="Wolf Y.I."/>
            <person name="Koonin E.V."/>
            <person name="Ettema T.J."/>
        </authorList>
    </citation>
    <scope>NUCLEOTIDE SEQUENCE</scope>
</reference>